<organism evidence="8 9">
    <name type="scientific">Hohenbuehelia grisea</name>
    <dbReference type="NCBI Taxonomy" id="104357"/>
    <lineage>
        <taxon>Eukaryota</taxon>
        <taxon>Fungi</taxon>
        <taxon>Dikarya</taxon>
        <taxon>Basidiomycota</taxon>
        <taxon>Agaricomycotina</taxon>
        <taxon>Agaricomycetes</taxon>
        <taxon>Agaricomycetidae</taxon>
        <taxon>Agaricales</taxon>
        <taxon>Pleurotineae</taxon>
        <taxon>Pleurotaceae</taxon>
        <taxon>Hohenbuehelia</taxon>
    </lineage>
</organism>
<evidence type="ECO:0000256" key="5">
    <source>
        <dbReference type="ARBA" id="ARBA00023136"/>
    </source>
</evidence>
<keyword evidence="9" id="KW-1185">Reference proteome</keyword>
<dbReference type="InterPro" id="IPR039667">
    <property type="entry name" value="Dolichyldiphosphatase_PAP2"/>
</dbReference>
<keyword evidence="3" id="KW-0378">Hydrolase</keyword>
<reference evidence="9" key="1">
    <citation type="submission" date="2024-06" db="EMBL/GenBank/DDBJ databases">
        <title>Multi-omics analyses provide insights into the biosynthesis of the anticancer antibiotic pleurotin in Hohenbuehelia grisea.</title>
        <authorList>
            <person name="Weaver J.A."/>
            <person name="Alberti F."/>
        </authorList>
    </citation>
    <scope>NUCLEOTIDE SEQUENCE [LARGE SCALE GENOMIC DNA]</scope>
    <source>
        <strain evidence="9">T-177</strain>
    </source>
</reference>
<feature type="transmembrane region" description="Helical" evidence="6">
    <location>
        <begin position="97"/>
        <end position="115"/>
    </location>
</feature>
<dbReference type="InterPro" id="IPR000326">
    <property type="entry name" value="PAP2/HPO"/>
</dbReference>
<dbReference type="Pfam" id="PF01569">
    <property type="entry name" value="PAP2"/>
    <property type="match status" value="1"/>
</dbReference>
<gene>
    <name evidence="8" type="ORF">HGRIS_005053</name>
</gene>
<dbReference type="Gene3D" id="1.20.144.10">
    <property type="entry name" value="Phosphatidic acid phosphatase type 2/haloperoxidase"/>
    <property type="match status" value="1"/>
</dbReference>
<dbReference type="PANTHER" id="PTHR14969:SF59">
    <property type="entry name" value="DOLICHYLDIPHOSPHATASE"/>
    <property type="match status" value="1"/>
</dbReference>
<sequence>MTHSQGPQASLDLTHVLYDDSSLFSLALALLTLSPILLMAAYAVLVVQTRELTILIMWAGQLACEGFNWIIKRAIKEDRPNDLVGNGYGFPSSHSQYMGYFASFLICHLYFRHRFGSMGYPFLDQAWRGIVYLALVSWASIVAYSRLHLGYHSEHQVLWGAGIGVTFGLTLYLLAELIPVRHPQSPLGKFRAYLLTNPISTWIRLRDGWAIWPDAGQEEEWQRWRAQWDKRRTSAEHKRSQ</sequence>
<dbReference type="Proteomes" id="UP001556367">
    <property type="component" value="Unassembled WGS sequence"/>
</dbReference>
<accession>A0ABR3JDV5</accession>
<evidence type="ECO:0000313" key="8">
    <source>
        <dbReference type="EMBL" id="KAL0953879.1"/>
    </source>
</evidence>
<comment type="subcellular location">
    <subcellularLocation>
        <location evidence="1">Membrane</location>
        <topology evidence="1">Multi-pass membrane protein</topology>
    </subcellularLocation>
</comment>
<feature type="domain" description="Phosphatidic acid phosphatase type 2/haloperoxidase" evidence="7">
    <location>
        <begin position="54"/>
        <end position="172"/>
    </location>
</feature>
<name>A0ABR3JDV5_9AGAR</name>
<protein>
    <recommendedName>
        <fullName evidence="7">Phosphatidic acid phosphatase type 2/haloperoxidase domain-containing protein</fullName>
    </recommendedName>
</protein>
<proteinExistence type="predicted"/>
<evidence type="ECO:0000256" key="1">
    <source>
        <dbReference type="ARBA" id="ARBA00004141"/>
    </source>
</evidence>
<keyword evidence="4 6" id="KW-1133">Transmembrane helix</keyword>
<keyword evidence="5 6" id="KW-0472">Membrane</keyword>
<dbReference type="SMART" id="SM00014">
    <property type="entry name" value="acidPPc"/>
    <property type="match status" value="1"/>
</dbReference>
<feature type="transmembrane region" description="Helical" evidence="6">
    <location>
        <begin position="127"/>
        <end position="145"/>
    </location>
</feature>
<dbReference type="EMBL" id="JASNQZ010000008">
    <property type="protein sequence ID" value="KAL0953879.1"/>
    <property type="molecule type" value="Genomic_DNA"/>
</dbReference>
<dbReference type="InterPro" id="IPR036938">
    <property type="entry name" value="PAP2/HPO_sf"/>
</dbReference>
<evidence type="ECO:0000256" key="4">
    <source>
        <dbReference type="ARBA" id="ARBA00022989"/>
    </source>
</evidence>
<evidence type="ECO:0000313" key="9">
    <source>
        <dbReference type="Proteomes" id="UP001556367"/>
    </source>
</evidence>
<dbReference type="PANTHER" id="PTHR14969">
    <property type="entry name" value="SPHINGOSINE-1-PHOSPHATE PHOSPHOHYDROLASE"/>
    <property type="match status" value="1"/>
</dbReference>
<keyword evidence="2 6" id="KW-0812">Transmembrane</keyword>
<evidence type="ECO:0000256" key="3">
    <source>
        <dbReference type="ARBA" id="ARBA00022801"/>
    </source>
</evidence>
<evidence type="ECO:0000259" key="7">
    <source>
        <dbReference type="SMART" id="SM00014"/>
    </source>
</evidence>
<feature type="transmembrane region" description="Helical" evidence="6">
    <location>
        <begin position="157"/>
        <end position="175"/>
    </location>
</feature>
<dbReference type="CDD" id="cd03382">
    <property type="entry name" value="PAP2_dolichyldiphosphatase"/>
    <property type="match status" value="1"/>
</dbReference>
<feature type="transmembrane region" description="Helical" evidence="6">
    <location>
        <begin position="23"/>
        <end position="45"/>
    </location>
</feature>
<comment type="caution">
    <text evidence="8">The sequence shown here is derived from an EMBL/GenBank/DDBJ whole genome shotgun (WGS) entry which is preliminary data.</text>
</comment>
<dbReference type="SUPFAM" id="SSF48317">
    <property type="entry name" value="Acid phosphatase/Vanadium-dependent haloperoxidase"/>
    <property type="match status" value="1"/>
</dbReference>
<evidence type="ECO:0000256" key="2">
    <source>
        <dbReference type="ARBA" id="ARBA00022692"/>
    </source>
</evidence>
<feature type="transmembrane region" description="Helical" evidence="6">
    <location>
        <begin position="52"/>
        <end position="71"/>
    </location>
</feature>
<evidence type="ECO:0000256" key="6">
    <source>
        <dbReference type="SAM" id="Phobius"/>
    </source>
</evidence>